<dbReference type="AlphaFoldDB" id="A0A1S1RDR4"/>
<comment type="caution">
    <text evidence="1">The sequence shown here is derived from an EMBL/GenBank/DDBJ whole genome shotgun (WGS) entry which is preliminary data.</text>
</comment>
<proteinExistence type="predicted"/>
<name>A0A1S1RDR4_9ACTN</name>
<protein>
    <submittedName>
        <fullName evidence="1">Uncharacterized protein</fullName>
    </submittedName>
</protein>
<reference evidence="2" key="1">
    <citation type="submission" date="2016-07" db="EMBL/GenBank/DDBJ databases">
        <title>Frankia sp. NRRL B-16219 Genome sequencing.</title>
        <authorList>
            <person name="Ghodhbane-Gtari F."/>
            <person name="Swanson E."/>
            <person name="Gueddou A."/>
            <person name="Louati M."/>
            <person name="Nouioui I."/>
            <person name="Hezbri K."/>
            <person name="Abebe-Akele F."/>
            <person name="Simpson S."/>
            <person name="Morris K."/>
            <person name="Thomas K."/>
            <person name="Gtari M."/>
            <person name="Tisa L.S."/>
        </authorList>
    </citation>
    <scope>NUCLEOTIDE SEQUENCE [LARGE SCALE GENOMIC DNA]</scope>
    <source>
        <strain evidence="2">NRRL B-16219</strain>
    </source>
</reference>
<organism evidence="1 2">
    <name type="scientific">Parafrankia soli</name>
    <dbReference type="NCBI Taxonomy" id="2599596"/>
    <lineage>
        <taxon>Bacteria</taxon>
        <taxon>Bacillati</taxon>
        <taxon>Actinomycetota</taxon>
        <taxon>Actinomycetes</taxon>
        <taxon>Frankiales</taxon>
        <taxon>Frankiaceae</taxon>
        <taxon>Parafrankia</taxon>
    </lineage>
</organism>
<sequence length="202" mass="21748">MSRRISHMRVTDSLATAVEYPDTPAGAIVSVAWRIEGAGRVVGGLLPRGHPDGGTLGKRILRGERIWAAEMLPWEQEISAEMSLVEPGPPGSPARIIVHGPSGDIVGYLDQPGLPSGRLQRLTTGLSRDARQVRIRAGGRVWWVRATHLFGVRVMRDSGVLVYATRGLHAEFEPVADSLDMSVVLLTLASIPSSAYAPILGF</sequence>
<evidence type="ECO:0000313" key="1">
    <source>
        <dbReference type="EMBL" id="OHV45008.1"/>
    </source>
</evidence>
<accession>A0A1S1RDR4</accession>
<evidence type="ECO:0000313" key="2">
    <source>
        <dbReference type="Proteomes" id="UP000179769"/>
    </source>
</evidence>
<gene>
    <name evidence="1" type="ORF">BBK14_09565</name>
</gene>
<dbReference type="EMBL" id="MAXA01000014">
    <property type="protein sequence ID" value="OHV45008.1"/>
    <property type="molecule type" value="Genomic_DNA"/>
</dbReference>
<keyword evidence="2" id="KW-1185">Reference proteome</keyword>
<dbReference type="Proteomes" id="UP000179769">
    <property type="component" value="Unassembled WGS sequence"/>
</dbReference>